<dbReference type="PANTHER" id="PTHR42869">
    <property type="entry name" value="SLL0572 PROTEIN"/>
    <property type="match status" value="1"/>
</dbReference>
<dbReference type="UniPathway" id="UPA00359">
    <property type="reaction ID" value="UER00482"/>
</dbReference>
<reference evidence="1 2" key="1">
    <citation type="submission" date="2018-01" db="EMBL/GenBank/DDBJ databases">
        <title>Novel co-symbiosis in the lucinid bivalve Phacoides pectinatus.</title>
        <authorList>
            <person name="Lim S.J."/>
            <person name="Davis B.G."/>
            <person name="Gill D.E."/>
            <person name="Engel A.S."/>
            <person name="Anderson L.C."/>
            <person name="Campbell B.J."/>
        </authorList>
    </citation>
    <scope>NUCLEOTIDE SEQUENCE [LARGE SCALE GENOMIC DNA]</scope>
    <source>
        <strain evidence="1">N3_P5</strain>
    </source>
</reference>
<accession>A0A6N4DXV6</accession>
<dbReference type="Proteomes" id="UP000250928">
    <property type="component" value="Unassembled WGS sequence"/>
</dbReference>
<sequence>MGGEAAVRILILGAAGRDFHNFNVVYRDDPAVQVVAFTAAQIPDIAGRRYPPQLAGPRYPEGIPVVEEQRLEALIATHGIEQVVFAYSDVSHQQVMHTASRVLAAGAGFLLLGPGRTMLRSPLPVIAVSAVRTGCGKSPVSRWIARRLRGEGLRVGVLRHPMPYGDLLRQRVQRFSSAEDLSAARCSVEEREEYEPHLREGSLVYAGVDYAAVLALARDEVDIIVWDGGNNDFPLLRPDLHLVLVDPLRPRDGQSHHPGEAVLRMADAVLVTKSDVATAEQLAEQAGVLRAHCPGVPVMHCELAIEVDAPERITGRRVLVVEDGPTLTHGGMDTGAGYRAARELGAASVVDPRRSAAPGVRALYERYRHIGRVLPAVGYHPAQLEELRATIAAADAESVVLATPCDLTRLIAIDKPVARVGYHYRERDTDALGTLLDRFIGERCAVG</sequence>
<dbReference type="SUPFAM" id="SSF52540">
    <property type="entry name" value="P-loop containing nucleoside triphosphate hydrolases"/>
    <property type="match status" value="1"/>
</dbReference>
<comment type="caution">
    <text evidence="1">The sequence shown here is derived from an EMBL/GenBank/DDBJ whole genome shotgun (WGS) entry which is preliminary data.</text>
</comment>
<dbReference type="InterPro" id="IPR027417">
    <property type="entry name" value="P-loop_NTPase"/>
</dbReference>
<protein>
    <submittedName>
        <fullName evidence="1">GTPase</fullName>
    </submittedName>
</protein>
<dbReference type="AlphaFoldDB" id="A0A6N4DXV6"/>
<evidence type="ECO:0000313" key="1">
    <source>
        <dbReference type="EMBL" id="PUE02482.1"/>
    </source>
</evidence>
<dbReference type="Gene3D" id="3.40.50.300">
    <property type="entry name" value="P-loop containing nucleotide triphosphate hydrolases"/>
    <property type="match status" value="1"/>
</dbReference>
<dbReference type="PANTHER" id="PTHR42869:SF1">
    <property type="entry name" value="SLL0572 PROTEIN"/>
    <property type="match status" value="1"/>
</dbReference>
<name>A0A6N4DXV6_9GAMM</name>
<evidence type="ECO:0000313" key="2">
    <source>
        <dbReference type="Proteomes" id="UP000250928"/>
    </source>
</evidence>
<dbReference type="EMBL" id="PQCO01000179">
    <property type="protein sequence ID" value="PUE02482.1"/>
    <property type="molecule type" value="Genomic_DNA"/>
</dbReference>
<proteinExistence type="predicted"/>
<organism evidence="1 2">
    <name type="scientific">Candidatus Sedimenticola endophacoides</name>
    <dbReference type="NCBI Taxonomy" id="2548426"/>
    <lineage>
        <taxon>Bacteria</taxon>
        <taxon>Pseudomonadati</taxon>
        <taxon>Pseudomonadota</taxon>
        <taxon>Gammaproteobacteria</taxon>
        <taxon>Chromatiales</taxon>
        <taxon>Sedimenticolaceae</taxon>
        <taxon>Sedimenticola</taxon>
    </lineage>
</organism>
<gene>
    <name evidence="1" type="ORF">C3L24_06170</name>
</gene>
<dbReference type="InterPro" id="IPR053199">
    <property type="entry name" value="cDPG_synthetase-like"/>
</dbReference>